<evidence type="ECO:0000256" key="2">
    <source>
        <dbReference type="ARBA" id="ARBA00022741"/>
    </source>
</evidence>
<evidence type="ECO:0000313" key="7">
    <source>
        <dbReference type="Proteomes" id="UP000466307"/>
    </source>
</evidence>
<dbReference type="Gene3D" id="3.30.565.10">
    <property type="entry name" value="Histidine kinase-like ATPase, C-terminal domain"/>
    <property type="match status" value="1"/>
</dbReference>
<comment type="caution">
    <text evidence="6">The sequence shown here is derived from an EMBL/GenBank/DDBJ whole genome shotgun (WGS) entry which is preliminary data.</text>
</comment>
<sequence length="599" mass="64684">MSSPGAYDVDLRSLIDVLGTNLYSNPGVYVRELVQNALDAHTVAGTADTEIAIETDGVEFRIDDHGCGMSRSVIADLLGTIGRSSKRDDLGFAAEDTIGQFGVGLLSAFLVADAIDVDSRTPGGQPVGWSGSVAGRFTVADGTRAEPGTTIRLRARRGSEKWLHPHRVRRLVTDYIGLRRTPVRVNGETITPVADPFGADLNAGERAARRIAFCQDEFGFTPLETFELSVPQAGLRGVAYVRPSASDPTQRAGHRCYVKGLLVGDLADLLPDWAYFVRVVIDAQGLALTASREGLVRDELFAEVRDGLAAQVSDWLVRLGDHTSARERFLAVHELGIKSIAHRTPELLRFVDRHCRYETNVGPMSLSAFRARFGTLRYTSSVDDFRVLADILTHRGVGLINAGHAFETAVIRELLHANPDVSCEPVTQQYLLGQIGVAGTDDADTFAVLLDAARRALLRFDCRAETGAFDPESVAALLITDDSAQLDRDREQLLANVEGKADAWLSALAGLVTDTEPVDGRPTLVLNTTNPLIQRLNGIHDELVRGAVLRTIYGQAAIRTRRPVSGVVAAEVDEALGILADLAARSVDVVNPPSPQSDS</sequence>
<keyword evidence="4" id="KW-0143">Chaperone</keyword>
<dbReference type="PANTHER" id="PTHR11528">
    <property type="entry name" value="HEAT SHOCK PROTEIN 90 FAMILY MEMBER"/>
    <property type="match status" value="1"/>
</dbReference>
<accession>A0A7K3LM50</accession>
<feature type="binding site" evidence="5">
    <location>
        <position position="69"/>
    </location>
    <ligand>
        <name>ATP</name>
        <dbReference type="ChEBI" id="CHEBI:30616"/>
    </ligand>
</feature>
<dbReference type="AlphaFoldDB" id="A0A7K3LM50"/>
<dbReference type="GO" id="GO:0051082">
    <property type="term" value="F:unfolded protein binding"/>
    <property type="evidence" value="ECO:0007669"/>
    <property type="project" value="InterPro"/>
</dbReference>
<dbReference type="SUPFAM" id="SSF54211">
    <property type="entry name" value="Ribosomal protein S5 domain 2-like"/>
    <property type="match status" value="1"/>
</dbReference>
<evidence type="ECO:0000256" key="1">
    <source>
        <dbReference type="ARBA" id="ARBA00008239"/>
    </source>
</evidence>
<dbReference type="Gene3D" id="3.30.230.80">
    <property type="match status" value="1"/>
</dbReference>
<comment type="similarity">
    <text evidence="1">Belongs to the heat shock protein 90 family.</text>
</comment>
<keyword evidence="7" id="KW-1185">Reference proteome</keyword>
<proteinExistence type="inferred from homology"/>
<dbReference type="NCBIfam" id="NF010683">
    <property type="entry name" value="PRK14083.1"/>
    <property type="match status" value="1"/>
</dbReference>
<dbReference type="GO" id="GO:0005524">
    <property type="term" value="F:ATP binding"/>
    <property type="evidence" value="ECO:0007669"/>
    <property type="project" value="UniProtKB-KW"/>
</dbReference>
<keyword evidence="2 5" id="KW-0547">Nucleotide-binding</keyword>
<evidence type="ECO:0000256" key="3">
    <source>
        <dbReference type="ARBA" id="ARBA00022840"/>
    </source>
</evidence>
<dbReference type="RefSeq" id="WP_059035835.1">
    <property type="nucleotide sequence ID" value="NZ_JAADZU010000006.1"/>
</dbReference>
<dbReference type="InterPro" id="IPR001404">
    <property type="entry name" value="Hsp90_fam"/>
</dbReference>
<dbReference type="GO" id="GO:0140662">
    <property type="term" value="F:ATP-dependent protein folding chaperone"/>
    <property type="evidence" value="ECO:0007669"/>
    <property type="project" value="InterPro"/>
</dbReference>
<dbReference type="InterPro" id="IPR020568">
    <property type="entry name" value="Ribosomal_Su5_D2-typ_SF"/>
</dbReference>
<dbReference type="Proteomes" id="UP000466307">
    <property type="component" value="Unassembled WGS sequence"/>
</dbReference>
<reference evidence="6 7" key="1">
    <citation type="submission" date="2020-01" db="EMBL/GenBank/DDBJ databases">
        <title>Investigation of new actinobacteria for the biodesulphurisation of diesel fuel.</title>
        <authorList>
            <person name="Athi Narayanan S.M."/>
        </authorList>
    </citation>
    <scope>NUCLEOTIDE SEQUENCE [LARGE SCALE GENOMIC DNA]</scope>
    <source>
        <strain evidence="6 7">213E</strain>
    </source>
</reference>
<gene>
    <name evidence="6" type="ORF">GYA93_03170</name>
</gene>
<dbReference type="PIRSF" id="PIRSF002583">
    <property type="entry name" value="Hsp90"/>
    <property type="match status" value="1"/>
</dbReference>
<evidence type="ECO:0000256" key="5">
    <source>
        <dbReference type="PIRSR" id="PIRSR002583-1"/>
    </source>
</evidence>
<dbReference type="Pfam" id="PF13589">
    <property type="entry name" value="HATPase_c_3"/>
    <property type="match status" value="1"/>
</dbReference>
<dbReference type="EMBL" id="JAADZU010000006">
    <property type="protein sequence ID" value="NDK88587.1"/>
    <property type="molecule type" value="Genomic_DNA"/>
</dbReference>
<name>A0A7K3LM50_9ACTN</name>
<feature type="binding site" evidence="5">
    <location>
        <position position="36"/>
    </location>
    <ligand>
        <name>ATP</name>
        <dbReference type="ChEBI" id="CHEBI:30616"/>
    </ligand>
</feature>
<protein>
    <submittedName>
        <fullName evidence="6">HSP90 family protein</fullName>
    </submittedName>
</protein>
<dbReference type="SUPFAM" id="SSF55874">
    <property type="entry name" value="ATPase domain of HSP90 chaperone/DNA topoisomerase II/histidine kinase"/>
    <property type="match status" value="1"/>
</dbReference>
<organism evidence="6 7">
    <name type="scientific">Gordonia desulfuricans</name>
    <dbReference type="NCBI Taxonomy" id="89051"/>
    <lineage>
        <taxon>Bacteria</taxon>
        <taxon>Bacillati</taxon>
        <taxon>Actinomycetota</taxon>
        <taxon>Actinomycetes</taxon>
        <taxon>Mycobacteriales</taxon>
        <taxon>Gordoniaceae</taxon>
        <taxon>Gordonia</taxon>
    </lineage>
</organism>
<evidence type="ECO:0000256" key="4">
    <source>
        <dbReference type="ARBA" id="ARBA00023186"/>
    </source>
</evidence>
<feature type="binding site" evidence="5">
    <location>
        <position position="32"/>
    </location>
    <ligand>
        <name>ATP</name>
        <dbReference type="ChEBI" id="CHEBI:30616"/>
    </ligand>
</feature>
<feature type="binding site" evidence="5">
    <location>
        <position position="149"/>
    </location>
    <ligand>
        <name>ATP</name>
        <dbReference type="ChEBI" id="CHEBI:30616"/>
    </ligand>
</feature>
<feature type="binding site" evidence="5">
    <location>
        <position position="64"/>
    </location>
    <ligand>
        <name>ATP</name>
        <dbReference type="ChEBI" id="CHEBI:30616"/>
    </ligand>
</feature>
<evidence type="ECO:0000313" key="6">
    <source>
        <dbReference type="EMBL" id="NDK88587.1"/>
    </source>
</evidence>
<keyword evidence="3 5" id="KW-0067">ATP-binding</keyword>
<dbReference type="GO" id="GO:0016887">
    <property type="term" value="F:ATP hydrolysis activity"/>
    <property type="evidence" value="ECO:0007669"/>
    <property type="project" value="InterPro"/>
</dbReference>
<dbReference type="InterPro" id="IPR036890">
    <property type="entry name" value="HATPase_C_sf"/>
</dbReference>